<dbReference type="GO" id="GO:0044689">
    <property type="term" value="F:7,8-didemethyl-8-hydroxy-5-deazariboflavin synthase activity"/>
    <property type="evidence" value="ECO:0007669"/>
    <property type="project" value="TreeGrafter"/>
</dbReference>
<comment type="similarity">
    <text evidence="6">Belongs to the radical SAM superfamily. MqnE family.</text>
</comment>
<dbReference type="OrthoDB" id="9802027at2"/>
<evidence type="ECO:0000256" key="4">
    <source>
        <dbReference type="ARBA" id="ARBA00023004"/>
    </source>
</evidence>
<keyword evidence="6" id="KW-0808">Transferase</keyword>
<organism evidence="10 11">
    <name type="scientific">Desulfosporosinus hippei DSM 8344</name>
    <dbReference type="NCBI Taxonomy" id="1121419"/>
    <lineage>
        <taxon>Bacteria</taxon>
        <taxon>Bacillati</taxon>
        <taxon>Bacillota</taxon>
        <taxon>Clostridia</taxon>
        <taxon>Eubacteriales</taxon>
        <taxon>Desulfitobacteriaceae</taxon>
        <taxon>Desulfosporosinus</taxon>
    </lineage>
</organism>
<dbReference type="PANTHER" id="PTHR43076:SF7">
    <property type="entry name" value="AMINODEOXYFUTALOSINE SYNTHASE"/>
    <property type="match status" value="1"/>
</dbReference>
<dbReference type="InterPro" id="IPR013785">
    <property type="entry name" value="Aldolase_TIM"/>
</dbReference>
<dbReference type="InterPro" id="IPR006638">
    <property type="entry name" value="Elp3/MiaA/NifB-like_rSAM"/>
</dbReference>
<keyword evidence="3 6" id="KW-0479">Metal-binding</keyword>
<feature type="binding site" evidence="6 7">
    <location>
        <position position="70"/>
    </location>
    <ligand>
        <name>[4Fe-4S] cluster</name>
        <dbReference type="ChEBI" id="CHEBI:49883"/>
        <note>4Fe-4S-S-AdoMet</note>
    </ligand>
</feature>
<evidence type="ECO:0000256" key="8">
    <source>
        <dbReference type="PIRSR" id="PIRSR004762-2"/>
    </source>
</evidence>
<feature type="binding site" evidence="8">
    <location>
        <position position="182"/>
    </location>
    <ligand>
        <name>S-adenosyl-L-methionine</name>
        <dbReference type="ChEBI" id="CHEBI:59789"/>
    </ligand>
</feature>
<dbReference type="NCBIfam" id="TIGR03700">
    <property type="entry name" value="mena_SCO4494"/>
    <property type="match status" value="1"/>
</dbReference>
<accession>A0A1G7XS08</accession>
<dbReference type="PROSITE" id="PS51918">
    <property type="entry name" value="RADICAL_SAM"/>
    <property type="match status" value="1"/>
</dbReference>
<comment type="catalytic activity">
    <reaction evidence="6">
        <text>3-[(1-carboxyvinyl)-oxy]benzoate + S-adenosyl-L-methionine + H2O = 6-amino-6-deoxyfutalosine + hydrogencarbonate + L-methionine + H(+)</text>
        <dbReference type="Rhea" id="RHEA:33075"/>
        <dbReference type="ChEBI" id="CHEBI:15377"/>
        <dbReference type="ChEBI" id="CHEBI:15378"/>
        <dbReference type="ChEBI" id="CHEBI:17544"/>
        <dbReference type="ChEBI" id="CHEBI:57844"/>
        <dbReference type="ChEBI" id="CHEBI:59789"/>
        <dbReference type="ChEBI" id="CHEBI:64286"/>
        <dbReference type="ChEBI" id="CHEBI:76981"/>
        <dbReference type="EC" id="2.5.1.120"/>
    </reaction>
</comment>
<evidence type="ECO:0000256" key="5">
    <source>
        <dbReference type="ARBA" id="ARBA00023014"/>
    </source>
</evidence>
<dbReference type="GO" id="GO:0009234">
    <property type="term" value="P:menaquinone biosynthetic process"/>
    <property type="evidence" value="ECO:0007669"/>
    <property type="project" value="UniProtKB-UniRule"/>
</dbReference>
<keyword evidence="5 6" id="KW-0411">Iron-sulfur</keyword>
<comment type="function">
    <text evidence="6">Radical SAM enzyme that catalyzes the addition of the adenosyl radical to the double bond of 3-[(1-carboxyvinyl)oxy]benzoate, leading to aminodeoxyfutalosine (AFL), a key intermediate in the formation of menaquinone (MK, vitamin K2) from chorismate.</text>
</comment>
<comment type="cofactor">
    <cofactor evidence="6 7">
        <name>[4Fe-4S] cluster</name>
        <dbReference type="ChEBI" id="CHEBI:49883"/>
    </cofactor>
    <text evidence="6 7">Binds 1 [4Fe-4S] cluster. The cluster is coordinated with 3 cysteines and an exchangeable S-adenosyl-L-methionine.</text>
</comment>
<dbReference type="CDD" id="cd01335">
    <property type="entry name" value="Radical_SAM"/>
    <property type="match status" value="1"/>
</dbReference>
<dbReference type="Proteomes" id="UP000198656">
    <property type="component" value="Unassembled WGS sequence"/>
</dbReference>
<name>A0A1G7XS08_9FIRM</name>
<dbReference type="GO" id="GO:0005506">
    <property type="term" value="F:iron ion binding"/>
    <property type="evidence" value="ECO:0007669"/>
    <property type="project" value="UniProtKB-UniRule"/>
</dbReference>
<dbReference type="SFLD" id="SFLDS00029">
    <property type="entry name" value="Radical_SAM"/>
    <property type="match status" value="1"/>
</dbReference>
<protein>
    <recommendedName>
        <fullName evidence="6">Aminodeoxyfutalosine synthase</fullName>
        <shortName evidence="6">AFL synthase</shortName>
        <shortName evidence="6">Aminofutalosine synthase</shortName>
        <ecNumber evidence="6">2.5.1.120</ecNumber>
    </recommendedName>
    <alternativeName>
        <fullName evidence="6">Menaquinone biosynthetic enzyme MqnE</fullName>
    </alternativeName>
</protein>
<dbReference type="SFLD" id="SFLDG01389">
    <property type="entry name" value="menaquinone_synthsis_involved"/>
    <property type="match status" value="1"/>
</dbReference>
<dbReference type="InterPro" id="IPR022432">
    <property type="entry name" value="MqnE"/>
</dbReference>
<keyword evidence="2 6" id="KW-0949">S-adenosyl-L-methionine</keyword>
<keyword evidence="6" id="KW-0474">Menaquinone biosynthesis</keyword>
<sequence length="369" mass="41218">MGFTPVIDGLEKIYTKINTQQRLNKEDGLLLLQTTNLLGLGYLANQKKRMMTGNQVFYNNNAHINYSNVCKVKCGLCAFAKDPGEKGSYTMTIEEVVDKARHFAKQGVTELHIVGGIHPDLPFSYYLEMIKQIKESAPQVSLKAFTAAEYDFFAQKENLPVIEIIKILKDAGLSFITGGGAENFSPRVREIICPGKLSGERWLEIHRLAHTLGIPSNANVLYGIIETDEELIDHLLALRNLQDETGGFKALIPTAFHPKNTKFEDLPQASAVRTLKVIAVARLILDNFRYIKAYWVSSSPQVAQMALSFGANDLDGVVREEKIYHTAGATSPQMQTEQQLVEMIHELGLEAVERDTYYNIIKTVSPNRG</sequence>
<dbReference type="InterPro" id="IPR045567">
    <property type="entry name" value="CofH/MnqC-like_C"/>
</dbReference>
<evidence type="ECO:0000256" key="1">
    <source>
        <dbReference type="ARBA" id="ARBA00022485"/>
    </source>
</evidence>
<dbReference type="GO" id="GO:0102573">
    <property type="term" value="F:aminodeoxyfutalosine synthase activity"/>
    <property type="evidence" value="ECO:0007669"/>
    <property type="project" value="UniProtKB-EC"/>
</dbReference>
<evidence type="ECO:0000313" key="11">
    <source>
        <dbReference type="Proteomes" id="UP000198656"/>
    </source>
</evidence>
<keyword evidence="11" id="KW-1185">Reference proteome</keyword>
<dbReference type="InterPro" id="IPR058240">
    <property type="entry name" value="rSAM_sf"/>
</dbReference>
<evidence type="ECO:0000259" key="9">
    <source>
        <dbReference type="PROSITE" id="PS51918"/>
    </source>
</evidence>
<dbReference type="InterPro" id="IPR034405">
    <property type="entry name" value="F420"/>
</dbReference>
<feature type="domain" description="Radical SAM core" evidence="9">
    <location>
        <begin position="56"/>
        <end position="289"/>
    </location>
</feature>
<dbReference type="Pfam" id="PF04055">
    <property type="entry name" value="Radical_SAM"/>
    <property type="match status" value="1"/>
</dbReference>
<evidence type="ECO:0000256" key="6">
    <source>
        <dbReference type="HAMAP-Rule" id="MF_00993"/>
    </source>
</evidence>
<dbReference type="EC" id="2.5.1.120" evidence="6"/>
<dbReference type="InterPro" id="IPR007197">
    <property type="entry name" value="rSAM"/>
</dbReference>
<dbReference type="Pfam" id="PF19288">
    <property type="entry name" value="CofH_C"/>
    <property type="match status" value="1"/>
</dbReference>
<dbReference type="PIRSF" id="PIRSF004762">
    <property type="entry name" value="CHP00423"/>
    <property type="match status" value="1"/>
</dbReference>
<dbReference type="AlphaFoldDB" id="A0A1G7XS08"/>
<dbReference type="EMBL" id="FNCP01000007">
    <property type="protein sequence ID" value="SDG86911.1"/>
    <property type="molecule type" value="Genomic_DNA"/>
</dbReference>
<dbReference type="GO" id="GO:0051539">
    <property type="term" value="F:4 iron, 4 sulfur cluster binding"/>
    <property type="evidence" value="ECO:0007669"/>
    <property type="project" value="UniProtKB-KW"/>
</dbReference>
<dbReference type="InterPro" id="IPR020050">
    <property type="entry name" value="FO_synthase_su2"/>
</dbReference>
<dbReference type="STRING" id="1121419.SAMN05443529_10779"/>
<proteinExistence type="inferred from homology"/>
<evidence type="ECO:0000256" key="7">
    <source>
        <dbReference type="PIRSR" id="PIRSR004762-1"/>
    </source>
</evidence>
<dbReference type="PANTHER" id="PTHR43076">
    <property type="entry name" value="FO SYNTHASE (COFH)"/>
    <property type="match status" value="1"/>
</dbReference>
<feature type="binding site" evidence="6 7">
    <location>
        <position position="74"/>
    </location>
    <ligand>
        <name>[4Fe-4S] cluster</name>
        <dbReference type="ChEBI" id="CHEBI:49883"/>
        <note>4Fe-4S-S-AdoMet</note>
    </ligand>
</feature>
<evidence type="ECO:0000256" key="3">
    <source>
        <dbReference type="ARBA" id="ARBA00022723"/>
    </source>
</evidence>
<dbReference type="SUPFAM" id="SSF102114">
    <property type="entry name" value="Radical SAM enzymes"/>
    <property type="match status" value="1"/>
</dbReference>
<keyword evidence="4 6" id="KW-0408">Iron</keyword>
<dbReference type="RefSeq" id="WP_092332047.1">
    <property type="nucleotide sequence ID" value="NZ_FNCP01000007.1"/>
</dbReference>
<dbReference type="Gene3D" id="3.20.20.70">
    <property type="entry name" value="Aldolase class I"/>
    <property type="match status" value="1"/>
</dbReference>
<dbReference type="UniPathway" id="UPA00079"/>
<evidence type="ECO:0000256" key="2">
    <source>
        <dbReference type="ARBA" id="ARBA00022691"/>
    </source>
</evidence>
<comment type="pathway">
    <text evidence="6">Quinol/quinone metabolism; menaquinone biosynthesis.</text>
</comment>
<dbReference type="SFLD" id="SFLDG01064">
    <property type="entry name" value="F420__menaquinone_cofactor_bio"/>
    <property type="match status" value="1"/>
</dbReference>
<feature type="binding site" evidence="6 7">
    <location>
        <position position="77"/>
    </location>
    <ligand>
        <name>[4Fe-4S] cluster</name>
        <dbReference type="ChEBI" id="CHEBI:49883"/>
        <note>4Fe-4S-S-AdoMet</note>
    </ligand>
</feature>
<gene>
    <name evidence="6" type="primary">mqnE</name>
    <name evidence="10" type="ORF">SAMN05443529_10779</name>
</gene>
<dbReference type="SMART" id="SM00729">
    <property type="entry name" value="Elp3"/>
    <property type="match status" value="1"/>
</dbReference>
<dbReference type="SFLD" id="SFLDF00343">
    <property type="entry name" value="aminofutalosine_synthase_(mqnE"/>
    <property type="match status" value="1"/>
</dbReference>
<dbReference type="HAMAP" id="MF_00993">
    <property type="entry name" value="MqnE"/>
    <property type="match status" value="1"/>
</dbReference>
<dbReference type="NCBIfam" id="TIGR00423">
    <property type="entry name" value="CofH family radical SAM protein"/>
    <property type="match status" value="1"/>
</dbReference>
<keyword evidence="1 6" id="KW-0004">4Fe-4S</keyword>
<evidence type="ECO:0000313" key="10">
    <source>
        <dbReference type="EMBL" id="SDG86911.1"/>
    </source>
</evidence>
<reference evidence="11" key="1">
    <citation type="submission" date="2016-10" db="EMBL/GenBank/DDBJ databases">
        <authorList>
            <person name="Varghese N."/>
            <person name="Submissions S."/>
        </authorList>
    </citation>
    <scope>NUCLEOTIDE SEQUENCE [LARGE SCALE GENOMIC DNA]</scope>
    <source>
        <strain evidence="11">DSM 8344</strain>
    </source>
</reference>